<organism evidence="2 3">
    <name type="scientific">Aquipuribacter hungaricus</name>
    <dbReference type="NCBI Taxonomy" id="545624"/>
    <lineage>
        <taxon>Bacteria</taxon>
        <taxon>Bacillati</taxon>
        <taxon>Actinomycetota</taxon>
        <taxon>Actinomycetes</taxon>
        <taxon>Micrococcales</taxon>
        <taxon>Intrasporangiaceae</taxon>
        <taxon>Aquipuribacter</taxon>
    </lineage>
</organism>
<dbReference type="Pfam" id="PF01841">
    <property type="entry name" value="Transglut_core"/>
    <property type="match status" value="1"/>
</dbReference>
<gene>
    <name evidence="2" type="ORF">ACFOLH_15995</name>
</gene>
<dbReference type="Gene3D" id="3.10.620.30">
    <property type="match status" value="1"/>
</dbReference>
<reference evidence="3" key="1">
    <citation type="journal article" date="2019" name="Int. J. Syst. Evol. Microbiol.">
        <title>The Global Catalogue of Microorganisms (GCM) 10K type strain sequencing project: providing services to taxonomists for standard genome sequencing and annotation.</title>
        <authorList>
            <consortium name="The Broad Institute Genomics Platform"/>
            <consortium name="The Broad Institute Genome Sequencing Center for Infectious Disease"/>
            <person name="Wu L."/>
            <person name="Ma J."/>
        </authorList>
    </citation>
    <scope>NUCLEOTIDE SEQUENCE [LARGE SCALE GENOMIC DNA]</scope>
    <source>
        <strain evidence="3">NCAIM B.02333</strain>
    </source>
</reference>
<evidence type="ECO:0000259" key="1">
    <source>
        <dbReference type="SMART" id="SM00460"/>
    </source>
</evidence>
<dbReference type="PANTHER" id="PTHR33490">
    <property type="entry name" value="BLR5614 PROTEIN-RELATED"/>
    <property type="match status" value="1"/>
</dbReference>
<dbReference type="SUPFAM" id="SSF54001">
    <property type="entry name" value="Cysteine proteinases"/>
    <property type="match status" value="1"/>
</dbReference>
<dbReference type="RefSeq" id="WP_340291100.1">
    <property type="nucleotide sequence ID" value="NZ_JBBEOI010000030.1"/>
</dbReference>
<dbReference type="SMART" id="SM00460">
    <property type="entry name" value="TGc"/>
    <property type="match status" value="1"/>
</dbReference>
<sequence>MDRVVSATMTADVLGPTTVELQVAVAGTTPADERLVATLDGEPLPLRELAGPVGSRMHVLRCDAGSLEVTYTAKVDGRSEPVGVEELDRSVYLRPSRYAESDRLAAVARAELGPRGTDPARLVRDVAAWVGRRLAYVPGSSTGTDGAVDTLLAGAGVCRDYAHLTTALLRSRDVPARLVSVYAPGLRPMDFHAVVEALVDDRWVVVDATLLAPRSTLVRIATGRDAADTAFMSSYGAGVRFGRLTVAATVDGDLPADDLEELVQIS</sequence>
<protein>
    <submittedName>
        <fullName evidence="2">Transglutaminase family protein</fullName>
    </submittedName>
</protein>
<feature type="domain" description="Transglutaminase-like" evidence="1">
    <location>
        <begin position="150"/>
        <end position="210"/>
    </location>
</feature>
<dbReference type="InterPro" id="IPR002931">
    <property type="entry name" value="Transglutaminase-like"/>
</dbReference>
<accession>A0ABV7WKK9</accession>
<dbReference type="Proteomes" id="UP001595685">
    <property type="component" value="Unassembled WGS sequence"/>
</dbReference>
<dbReference type="EMBL" id="JBHRWW010000013">
    <property type="protein sequence ID" value="MFC3689852.1"/>
    <property type="molecule type" value="Genomic_DNA"/>
</dbReference>
<comment type="caution">
    <text evidence="2">The sequence shown here is derived from an EMBL/GenBank/DDBJ whole genome shotgun (WGS) entry which is preliminary data.</text>
</comment>
<evidence type="ECO:0000313" key="3">
    <source>
        <dbReference type="Proteomes" id="UP001595685"/>
    </source>
</evidence>
<proteinExistence type="predicted"/>
<dbReference type="InterPro" id="IPR038765">
    <property type="entry name" value="Papain-like_cys_pep_sf"/>
</dbReference>
<evidence type="ECO:0000313" key="2">
    <source>
        <dbReference type="EMBL" id="MFC3689852.1"/>
    </source>
</evidence>
<name>A0ABV7WKK9_9MICO</name>
<keyword evidence="3" id="KW-1185">Reference proteome</keyword>
<dbReference type="PANTHER" id="PTHR33490:SF12">
    <property type="entry name" value="BLL5557 PROTEIN"/>
    <property type="match status" value="1"/>
</dbReference>
<dbReference type="Gene3D" id="2.60.40.2250">
    <property type="match status" value="1"/>
</dbReference>